<sequence length="434" mass="47955">MVQSLQLGASNQADDQKGMRRLNRLPVIIAIVIIALFVGVVVIGLSWRGLPFNRNNDLDSASNAPATNFGDQLKRGVTDGIIGEPVEREAFQPAPAVEQKVEMETPIVDRRPPEREERRPKLESEEEWKARLKREQDEQYIREAQRQRMARLQARATALDSPLTVDVSDVEKTASNSTDADRQTTATANNASDLYAAAMKSGLMSQNADSHTQTSKEDFFNQDIKDLGYLPKRVVPQISPYELKRGSVIPATLITGLNSDLPGRISAQVSQNVYDSATGYRLLIPQGAKLFGRYDSKVSFGQERVLVVWTDLIFPNGSTLQIGGMAGTDAEGYGGLKDKVDRHLWRTWSSAALVALIGTGIDMSMPESSTLATQETASDAARRNFAESFGRVAEQTISKNLNVQPTIQIRPGYKFNVLVDQDIIFPQAYRQSQP</sequence>
<keyword evidence="4 6" id="KW-1133">Transmembrane helix</keyword>
<organism evidence="7 8">
    <name type="scientific">Rhizobium etli bv. mimosae str. IE4771</name>
    <dbReference type="NCBI Taxonomy" id="1432050"/>
    <lineage>
        <taxon>Bacteria</taxon>
        <taxon>Pseudomonadati</taxon>
        <taxon>Pseudomonadota</taxon>
        <taxon>Alphaproteobacteria</taxon>
        <taxon>Hyphomicrobiales</taxon>
        <taxon>Rhizobiaceae</taxon>
        <taxon>Rhizobium/Agrobacterium group</taxon>
        <taxon>Rhizobium</taxon>
    </lineage>
</organism>
<feature type="transmembrane region" description="Helical" evidence="6">
    <location>
        <begin position="25"/>
        <end position="47"/>
    </location>
</feature>
<keyword evidence="7" id="KW-0614">Plasmid</keyword>
<comment type="similarity">
    <text evidence="2">Belongs to the TrbI/VirB10 family.</text>
</comment>
<keyword evidence="3 6" id="KW-0812">Transmembrane</keyword>
<evidence type="ECO:0000256" key="5">
    <source>
        <dbReference type="ARBA" id="ARBA00023136"/>
    </source>
</evidence>
<proteinExistence type="inferred from homology"/>
<dbReference type="InterPro" id="IPR005498">
    <property type="entry name" value="T4SS_VirB10/TraB/TrbI"/>
</dbReference>
<evidence type="ECO:0000256" key="3">
    <source>
        <dbReference type="ARBA" id="ARBA00022692"/>
    </source>
</evidence>
<evidence type="ECO:0000313" key="7">
    <source>
        <dbReference type="EMBL" id="AIC29721.1"/>
    </source>
</evidence>
<evidence type="ECO:0000256" key="2">
    <source>
        <dbReference type="ARBA" id="ARBA00010265"/>
    </source>
</evidence>
<dbReference type="InterPro" id="IPR042217">
    <property type="entry name" value="T4SS_VirB10/TrbI"/>
</dbReference>
<dbReference type="EMBL" id="CP006987">
    <property type="protein sequence ID" value="AIC29721.1"/>
    <property type="molecule type" value="Genomic_DNA"/>
</dbReference>
<evidence type="ECO:0000313" key="8">
    <source>
        <dbReference type="Proteomes" id="UP000027180"/>
    </source>
</evidence>
<dbReference type="CDD" id="cd16429">
    <property type="entry name" value="VirB10"/>
    <property type="match status" value="1"/>
</dbReference>
<evidence type="ECO:0000256" key="1">
    <source>
        <dbReference type="ARBA" id="ARBA00004167"/>
    </source>
</evidence>
<comment type="subcellular location">
    <subcellularLocation>
        <location evidence="1">Membrane</location>
        <topology evidence="1">Single-pass membrane protein</topology>
    </subcellularLocation>
</comment>
<accession>A0A060IDD2</accession>
<dbReference type="Pfam" id="PF03743">
    <property type="entry name" value="TrbI"/>
    <property type="match status" value="1"/>
</dbReference>
<dbReference type="GO" id="GO:0016020">
    <property type="term" value="C:membrane"/>
    <property type="evidence" value="ECO:0007669"/>
    <property type="project" value="UniProtKB-SubCell"/>
</dbReference>
<dbReference type="NCBIfam" id="NF010405">
    <property type="entry name" value="PRK13831.1"/>
    <property type="match status" value="1"/>
</dbReference>
<reference evidence="7 8" key="1">
    <citation type="submission" date="2013-12" db="EMBL/GenBank/DDBJ databases">
        <title>Complete genome sequence of Rhizobium etli bv. mimosae IE4771.</title>
        <authorList>
            <person name="Bustos P."/>
            <person name="Santamaria R.I."/>
            <person name="Lozano L."/>
            <person name="Ormeno-Orrillo E."/>
            <person name="Rogel M.A."/>
            <person name="Romero D."/>
            <person name="Cevallos M.A."/>
            <person name="Martinez-Romero E."/>
            <person name="Gonzalez V."/>
        </authorList>
    </citation>
    <scope>NUCLEOTIDE SEQUENCE [LARGE SCALE GENOMIC DNA]</scope>
    <source>
        <strain evidence="7 8">IE4771</strain>
        <plasmid evidence="8">Plasmid pRetIE4771a</plasmid>
    </source>
</reference>
<evidence type="ECO:0000256" key="4">
    <source>
        <dbReference type="ARBA" id="ARBA00022989"/>
    </source>
</evidence>
<geneLocation type="plasmid" evidence="7 8">
    <name>pRetIE4771a</name>
</geneLocation>
<protein>
    <submittedName>
        <fullName evidence="7">Conjugal transfer protein TrbI 1</fullName>
    </submittedName>
</protein>
<dbReference type="Gene3D" id="2.40.128.260">
    <property type="entry name" value="Type IV secretion system, VirB10/TraB/TrbI"/>
    <property type="match status" value="1"/>
</dbReference>
<evidence type="ECO:0000256" key="6">
    <source>
        <dbReference type="SAM" id="Phobius"/>
    </source>
</evidence>
<dbReference type="HOGENOM" id="CLU_042657_2_0_5"/>
<dbReference type="KEGG" id="rei:IE4771_PA00215"/>
<dbReference type="OrthoDB" id="9807354at2"/>
<dbReference type="RefSeq" id="WP_040140169.1">
    <property type="nucleotide sequence ID" value="NZ_CP006987.1"/>
</dbReference>
<keyword evidence="5 6" id="KW-0472">Membrane</keyword>
<dbReference type="AlphaFoldDB" id="A0A060IDD2"/>
<gene>
    <name evidence="7" type="primary">trbI-1</name>
    <name evidence="7" type="ORF">IE4771_PA00215</name>
</gene>
<dbReference type="Proteomes" id="UP000027180">
    <property type="component" value="Plasmid pRetIE4771a"/>
</dbReference>
<name>A0A060IDD2_RHIET</name>